<dbReference type="EMBL" id="MLJW01001067">
    <property type="protein sequence ID" value="OIQ80391.1"/>
    <property type="molecule type" value="Genomic_DNA"/>
</dbReference>
<reference evidence="2" key="1">
    <citation type="submission" date="2016-10" db="EMBL/GenBank/DDBJ databases">
        <title>Sequence of Gallionella enrichment culture.</title>
        <authorList>
            <person name="Poehlein A."/>
            <person name="Muehling M."/>
            <person name="Daniel R."/>
        </authorList>
    </citation>
    <scope>NUCLEOTIDE SEQUENCE</scope>
</reference>
<evidence type="ECO:0000256" key="1">
    <source>
        <dbReference type="SAM" id="MobiDB-lite"/>
    </source>
</evidence>
<organism evidence="2">
    <name type="scientific">mine drainage metagenome</name>
    <dbReference type="NCBI Taxonomy" id="410659"/>
    <lineage>
        <taxon>unclassified sequences</taxon>
        <taxon>metagenomes</taxon>
        <taxon>ecological metagenomes</taxon>
    </lineage>
</organism>
<protein>
    <submittedName>
        <fullName evidence="2">Uncharacterized protein</fullName>
    </submittedName>
</protein>
<feature type="region of interest" description="Disordered" evidence="1">
    <location>
        <begin position="53"/>
        <end position="72"/>
    </location>
</feature>
<sequence length="72" mass="7887">MNKQPIETARDADLRLSPQAMQRAARRARELAAQTGTAIVVSRDGVIEYIRPQQEATGSLVQEPPAPYGDKP</sequence>
<evidence type="ECO:0000313" key="2">
    <source>
        <dbReference type="EMBL" id="OIQ80391.1"/>
    </source>
</evidence>
<name>A0A1J5QKD4_9ZZZZ</name>
<comment type="caution">
    <text evidence="2">The sequence shown here is derived from an EMBL/GenBank/DDBJ whole genome shotgun (WGS) entry which is preliminary data.</text>
</comment>
<accession>A0A1J5QKD4</accession>
<proteinExistence type="predicted"/>
<gene>
    <name evidence="2" type="ORF">GALL_378490</name>
</gene>
<dbReference type="AlphaFoldDB" id="A0A1J5QKD4"/>